<comment type="caution">
    <text evidence="1">The sequence shown here is derived from an EMBL/GenBank/DDBJ whole genome shotgun (WGS) entry which is preliminary data.</text>
</comment>
<protein>
    <submittedName>
        <fullName evidence="1">Uncharacterized protein</fullName>
    </submittedName>
</protein>
<sequence length="331" mass="37027">MRSARFSKWINLYVLSLFLNFVNLSVYAAIGTATVFSILRESPNTLVPNCLAGGSSLLLLSTELHLSRIAVEYFRFITTLRGRGMVYILLGFVSYQENYPANMLVCYYATALGICYEILSFLPQLLPLDDIKRNWKAYRQYCEEYNASFCTDGSGMPSGSVYNRHQTSTIRAGRNSEDKAKPMNEFYSRESQISEKDRAQLAMEINDALIQVQYSDFATISPPAVRPLSDTEYFFPRSYISSVAGSRNSSIAGPRVQSQYNLPKPHAAKTVRNIYGAGVLPPSMAKMAPWLKLSWLAIHTTISTTEAILAFLSQMVTTGSRALLNISRTTL</sequence>
<evidence type="ECO:0000313" key="2">
    <source>
        <dbReference type="Proteomes" id="UP001165960"/>
    </source>
</evidence>
<organism evidence="1 2">
    <name type="scientific">Entomophthora muscae</name>
    <dbReference type="NCBI Taxonomy" id="34485"/>
    <lineage>
        <taxon>Eukaryota</taxon>
        <taxon>Fungi</taxon>
        <taxon>Fungi incertae sedis</taxon>
        <taxon>Zoopagomycota</taxon>
        <taxon>Entomophthoromycotina</taxon>
        <taxon>Entomophthoromycetes</taxon>
        <taxon>Entomophthorales</taxon>
        <taxon>Entomophthoraceae</taxon>
        <taxon>Entomophthora</taxon>
    </lineage>
</organism>
<dbReference type="EMBL" id="QTSX02000721">
    <property type="protein sequence ID" value="KAJ9086406.1"/>
    <property type="molecule type" value="Genomic_DNA"/>
</dbReference>
<accession>A0ACC2UI27</accession>
<proteinExistence type="predicted"/>
<dbReference type="Proteomes" id="UP001165960">
    <property type="component" value="Unassembled WGS sequence"/>
</dbReference>
<name>A0ACC2UI27_9FUNG</name>
<reference evidence="1" key="1">
    <citation type="submission" date="2022-04" db="EMBL/GenBank/DDBJ databases">
        <title>Genome of the entomopathogenic fungus Entomophthora muscae.</title>
        <authorList>
            <person name="Elya C."/>
            <person name="Lovett B.R."/>
            <person name="Lee E."/>
            <person name="Macias A.M."/>
            <person name="Hajek A.E."/>
            <person name="De Bivort B.L."/>
            <person name="Kasson M.T."/>
            <person name="De Fine Licht H.H."/>
            <person name="Stajich J.E."/>
        </authorList>
    </citation>
    <scope>NUCLEOTIDE SEQUENCE</scope>
    <source>
        <strain evidence="1">Berkeley</strain>
    </source>
</reference>
<evidence type="ECO:0000313" key="1">
    <source>
        <dbReference type="EMBL" id="KAJ9086406.1"/>
    </source>
</evidence>
<gene>
    <name evidence="1" type="ORF">DSO57_1004466</name>
</gene>
<keyword evidence="2" id="KW-1185">Reference proteome</keyword>